<dbReference type="FunFam" id="3.30.450.20:FF:000028">
    <property type="entry name" value="Aryl hydrocarbon receptor nuclear translocator 1"/>
    <property type="match status" value="1"/>
</dbReference>
<dbReference type="Proteomes" id="UP000694541">
    <property type="component" value="Unplaced"/>
</dbReference>
<reference evidence="13" key="1">
    <citation type="submission" date="2025-08" db="UniProtKB">
        <authorList>
            <consortium name="Ensembl"/>
        </authorList>
    </citation>
    <scope>IDENTIFICATION</scope>
</reference>
<sequence>MAATAANPEMASDVSSLGAAVSSGNPGQAQAGGGIVQRANKRRPGLDFDDDGEGNSKFLRCDDDPMPNDKERFARSDDEQSSADKERLARENHSEIERRRRNKMTAYITELSDMVPTCSALARKPDKLTILRMAVSHMKSLRGTGNTSTDGTYKPSFLTDQELKHLILEAADGFLFIVSCETGRVVYVSDSVTPVLNQPQSEWFGSTLYDQVHPDDVGKLREQLSTSENALTEGTKPWCLSNKDPAAPPESASKGRILDLKTGTVKKEGQQSMRMCMGSRRSFICRMRCGNSSVDPVSVNRLSFMRNRCRNGLGAAKDGEPHYVVVHCTGYIKAWPPAGVSLPDDDPDAGQGSKFCLVAIGRLQVTSSPNCTDMNNVCQPTEFISRHNTEGIFTFIDHRCVATVGYQPQELLGKDIVDFCHPEDQQLLRDSFQQVVKLKGQVLSVMFRFRSKNREWLWMRTSSFTFQNPYSDEIEYIICTNTNVKQQQPPQQTELEVVPGRESLSGYDHSQVPVQPVTAAGPEHSKPLEKAESLFNQERDPRFSEIYSSINTDQNKAIPASTVPANQPLFTQGNTFTPSRPAENFRSSSMVPPVNIIQQQPSSAGRILAQISRHSNPAQVSGTNWAPGTRPAFTPQQVASQTVKTRPPSFSMGTFQGTPSSFSPMTAPGSTASPTGTAYPNLASRGTGFTTETAQTPAPFQTRAAEGVGMWPQWQGQHHGPASGEQHVQQPSQPEVFSDMLTMLGDQGPNYNNEEFPELNIFPSFSE</sequence>
<dbReference type="FunFam" id="3.30.450.20:FF:000003">
    <property type="entry name" value="Aryl hydrocarbon receptor nuclear translocator 2"/>
    <property type="match status" value="1"/>
</dbReference>
<dbReference type="GO" id="GO:0005737">
    <property type="term" value="C:cytoplasm"/>
    <property type="evidence" value="ECO:0007669"/>
    <property type="project" value="InterPro"/>
</dbReference>
<dbReference type="CDD" id="cd18947">
    <property type="entry name" value="bHLH-PAS_ARNT"/>
    <property type="match status" value="1"/>
</dbReference>
<dbReference type="InterPro" id="IPR035965">
    <property type="entry name" value="PAS-like_dom_sf"/>
</dbReference>
<keyword evidence="7" id="KW-0539">Nucleus</keyword>
<comment type="function">
    <text evidence="9">Required for activity of the AHR. Upon ligand binding, AHR translocates into the nucleus, where it heterodimerizes with ARNT and induces transcription by binding to xenobiotic response elements (XRE). Not required for the ligand-binding subunit to translocate from the cytosol to the nucleus after ligand binding. The complex initiates transcription of genes involved in the regulation of a variety of biological processes, including angiogenesis, hematopoiesis, drug and lipid metabolism, cell motility and immune modulation. The heterodimer binds to core DNA sequence 5'-TACGTG-3' within the hypoxia response element (HRE) of target gene promoters and functions as a transcriptional regulator of the adaptive response to hypoxia. The heterodimer ARNT:AHR binds to core DNA sequence 5'-TGCGTG-3' within the dioxin response element (DRE) of target gene promoters and activates their transcription.</text>
</comment>
<dbReference type="CDD" id="cd00130">
    <property type="entry name" value="PAS"/>
    <property type="match status" value="2"/>
</dbReference>
<dbReference type="Gene3D" id="4.10.280.10">
    <property type="entry name" value="Helix-loop-helix DNA-binding domain"/>
    <property type="match status" value="1"/>
</dbReference>
<organism evidence="13 14">
    <name type="scientific">Accipiter nisus</name>
    <name type="common">Eurasian sparrowhawk</name>
    <dbReference type="NCBI Taxonomy" id="211598"/>
    <lineage>
        <taxon>Eukaryota</taxon>
        <taxon>Metazoa</taxon>
        <taxon>Chordata</taxon>
        <taxon>Craniata</taxon>
        <taxon>Vertebrata</taxon>
        <taxon>Euteleostomi</taxon>
        <taxon>Archelosauria</taxon>
        <taxon>Archosauria</taxon>
        <taxon>Dinosauria</taxon>
        <taxon>Saurischia</taxon>
        <taxon>Theropoda</taxon>
        <taxon>Coelurosauria</taxon>
        <taxon>Aves</taxon>
        <taxon>Neognathae</taxon>
        <taxon>Neoaves</taxon>
        <taxon>Telluraves</taxon>
        <taxon>Accipitrimorphae</taxon>
        <taxon>Accipitriformes</taxon>
        <taxon>Accipitridae</taxon>
        <taxon>Accipitrinae</taxon>
        <taxon>Accipiter</taxon>
    </lineage>
</organism>
<dbReference type="SMART" id="SM00091">
    <property type="entry name" value="PAS"/>
    <property type="match status" value="2"/>
</dbReference>
<dbReference type="SMART" id="SM00086">
    <property type="entry name" value="PAC"/>
    <property type="match status" value="1"/>
</dbReference>
<dbReference type="PROSITE" id="PS50112">
    <property type="entry name" value="PAS"/>
    <property type="match status" value="2"/>
</dbReference>
<dbReference type="SUPFAM" id="SSF55785">
    <property type="entry name" value="PYP-like sensor domain (PAS domain)"/>
    <property type="match status" value="2"/>
</dbReference>
<dbReference type="Gene3D" id="3.30.450.20">
    <property type="entry name" value="PAS domain"/>
    <property type="match status" value="2"/>
</dbReference>
<dbReference type="GO" id="GO:0046983">
    <property type="term" value="F:protein dimerization activity"/>
    <property type="evidence" value="ECO:0007669"/>
    <property type="project" value="InterPro"/>
</dbReference>
<keyword evidence="2" id="KW-0677">Repeat</keyword>
<feature type="region of interest" description="Disordered" evidence="10">
    <location>
        <begin position="1"/>
        <end position="100"/>
    </location>
</feature>
<accession>A0A8B9MDW0</accession>
<keyword evidence="14" id="KW-1185">Reference proteome</keyword>
<keyword evidence="6" id="KW-0804">Transcription</keyword>
<dbReference type="NCBIfam" id="TIGR00229">
    <property type="entry name" value="sensory_box"/>
    <property type="match status" value="1"/>
</dbReference>
<keyword evidence="5" id="KW-0010">Activator</keyword>
<evidence type="ECO:0000256" key="3">
    <source>
        <dbReference type="ARBA" id="ARBA00023015"/>
    </source>
</evidence>
<evidence type="ECO:0000256" key="4">
    <source>
        <dbReference type="ARBA" id="ARBA00023125"/>
    </source>
</evidence>
<comment type="subcellular location">
    <subcellularLocation>
        <location evidence="1">Nucleus</location>
    </subcellularLocation>
</comment>
<dbReference type="Pfam" id="PF14598">
    <property type="entry name" value="PAS_11"/>
    <property type="match status" value="1"/>
</dbReference>
<reference evidence="13" key="2">
    <citation type="submission" date="2025-09" db="UniProtKB">
        <authorList>
            <consortium name="Ensembl"/>
        </authorList>
    </citation>
    <scope>IDENTIFICATION</scope>
</reference>
<feature type="region of interest" description="Disordered" evidence="10">
    <location>
        <begin position="712"/>
        <end position="732"/>
    </location>
</feature>
<dbReference type="InterPro" id="IPR036638">
    <property type="entry name" value="HLH_DNA-bd_sf"/>
</dbReference>
<evidence type="ECO:0000256" key="9">
    <source>
        <dbReference type="ARBA" id="ARBA00045949"/>
    </source>
</evidence>
<evidence type="ECO:0000313" key="14">
    <source>
        <dbReference type="Proteomes" id="UP000694541"/>
    </source>
</evidence>
<evidence type="ECO:0000259" key="11">
    <source>
        <dbReference type="PROSITE" id="PS50112"/>
    </source>
</evidence>
<dbReference type="Ensembl" id="ENSANIT00000008072.1">
    <property type="protein sequence ID" value="ENSANIP00000007807.1"/>
    <property type="gene ID" value="ENSANIG00000005149.1"/>
</dbReference>
<dbReference type="FunFam" id="4.10.280.10:FF:000011">
    <property type="entry name" value="Aryl hydrocarbon receptor nuclear translocator 2"/>
    <property type="match status" value="1"/>
</dbReference>
<dbReference type="InterPro" id="IPR050933">
    <property type="entry name" value="Circadian_TF"/>
</dbReference>
<dbReference type="Pfam" id="PF00010">
    <property type="entry name" value="HLH"/>
    <property type="match status" value="1"/>
</dbReference>
<evidence type="ECO:0000256" key="2">
    <source>
        <dbReference type="ARBA" id="ARBA00022737"/>
    </source>
</evidence>
<dbReference type="AlphaFoldDB" id="A0A8B9MDW0"/>
<protein>
    <recommendedName>
        <fullName evidence="8">Aryl hydrocarbon receptor nuclear translocator</fullName>
    </recommendedName>
</protein>
<evidence type="ECO:0000256" key="8">
    <source>
        <dbReference type="ARBA" id="ARBA00039652"/>
    </source>
</evidence>
<dbReference type="PANTHER" id="PTHR23042">
    <property type="entry name" value="CIRCADIAN PROTEIN CLOCK/ARNT/BMAL/PAS"/>
    <property type="match status" value="1"/>
</dbReference>
<evidence type="ECO:0000256" key="6">
    <source>
        <dbReference type="ARBA" id="ARBA00023163"/>
    </source>
</evidence>
<feature type="domain" description="BHLH" evidence="12">
    <location>
        <begin position="88"/>
        <end position="141"/>
    </location>
</feature>
<keyword evidence="4" id="KW-0238">DNA-binding</keyword>
<feature type="domain" description="PAS" evidence="11">
    <location>
        <begin position="388"/>
        <end position="439"/>
    </location>
</feature>
<name>A0A8B9MDW0_9AVES</name>
<feature type="compositionally biased region" description="Basic and acidic residues" evidence="10">
    <location>
        <begin position="59"/>
        <end position="98"/>
    </location>
</feature>
<dbReference type="PROSITE" id="PS50888">
    <property type="entry name" value="BHLH"/>
    <property type="match status" value="1"/>
</dbReference>
<evidence type="ECO:0000256" key="10">
    <source>
        <dbReference type="SAM" id="MobiDB-lite"/>
    </source>
</evidence>
<dbReference type="SUPFAM" id="SSF47459">
    <property type="entry name" value="HLH, helix-loop-helix DNA-binding domain"/>
    <property type="match status" value="1"/>
</dbReference>
<evidence type="ECO:0000256" key="7">
    <source>
        <dbReference type="ARBA" id="ARBA00023242"/>
    </source>
</evidence>
<dbReference type="InterPro" id="IPR001067">
    <property type="entry name" value="Nuc_translocat"/>
</dbReference>
<dbReference type="GO" id="GO:0003677">
    <property type="term" value="F:DNA binding"/>
    <property type="evidence" value="ECO:0007669"/>
    <property type="project" value="UniProtKB-KW"/>
</dbReference>
<keyword evidence="3" id="KW-0805">Transcription regulation</keyword>
<proteinExistence type="predicted"/>
<dbReference type="SMART" id="SM00353">
    <property type="entry name" value="HLH"/>
    <property type="match status" value="1"/>
</dbReference>
<dbReference type="InterPro" id="IPR011598">
    <property type="entry name" value="bHLH_dom"/>
</dbReference>
<evidence type="ECO:0000259" key="12">
    <source>
        <dbReference type="PROSITE" id="PS50888"/>
    </source>
</evidence>
<evidence type="ECO:0000256" key="1">
    <source>
        <dbReference type="ARBA" id="ARBA00004123"/>
    </source>
</evidence>
<dbReference type="InterPro" id="IPR001610">
    <property type="entry name" value="PAC"/>
</dbReference>
<dbReference type="GO" id="GO:0005634">
    <property type="term" value="C:nucleus"/>
    <property type="evidence" value="ECO:0007669"/>
    <property type="project" value="UniProtKB-SubCell"/>
</dbReference>
<dbReference type="InterPro" id="IPR013767">
    <property type="entry name" value="PAS_fold"/>
</dbReference>
<dbReference type="PRINTS" id="PR00785">
    <property type="entry name" value="NCTRNSLOCATR"/>
</dbReference>
<evidence type="ECO:0000256" key="5">
    <source>
        <dbReference type="ARBA" id="ARBA00023159"/>
    </source>
</evidence>
<dbReference type="Pfam" id="PF00989">
    <property type="entry name" value="PAS"/>
    <property type="match status" value="1"/>
</dbReference>
<evidence type="ECO:0000313" key="13">
    <source>
        <dbReference type="Ensembl" id="ENSANIP00000007807.1"/>
    </source>
</evidence>
<feature type="domain" description="PAS" evidence="11">
    <location>
        <begin position="160"/>
        <end position="234"/>
    </location>
</feature>
<dbReference type="GO" id="GO:0005667">
    <property type="term" value="C:transcription regulator complex"/>
    <property type="evidence" value="ECO:0007669"/>
    <property type="project" value="InterPro"/>
</dbReference>
<dbReference type="GO" id="GO:0003700">
    <property type="term" value="F:DNA-binding transcription factor activity"/>
    <property type="evidence" value="ECO:0007669"/>
    <property type="project" value="InterPro"/>
</dbReference>
<dbReference type="InterPro" id="IPR000014">
    <property type="entry name" value="PAS"/>
</dbReference>